<keyword evidence="1" id="KW-0175">Coiled coil</keyword>
<gene>
    <name evidence="3" type="ORF">FF38_11011</name>
</gene>
<feature type="compositionally biased region" description="Basic and acidic residues" evidence="2">
    <location>
        <begin position="314"/>
        <end position="326"/>
    </location>
</feature>
<organism evidence="3 4">
    <name type="scientific">Lucilia cuprina</name>
    <name type="common">Green bottle fly</name>
    <name type="synonym">Australian sheep blowfly</name>
    <dbReference type="NCBI Taxonomy" id="7375"/>
    <lineage>
        <taxon>Eukaryota</taxon>
        <taxon>Metazoa</taxon>
        <taxon>Ecdysozoa</taxon>
        <taxon>Arthropoda</taxon>
        <taxon>Hexapoda</taxon>
        <taxon>Insecta</taxon>
        <taxon>Pterygota</taxon>
        <taxon>Neoptera</taxon>
        <taxon>Endopterygota</taxon>
        <taxon>Diptera</taxon>
        <taxon>Brachycera</taxon>
        <taxon>Muscomorpha</taxon>
        <taxon>Oestroidea</taxon>
        <taxon>Calliphoridae</taxon>
        <taxon>Luciliinae</taxon>
        <taxon>Lucilia</taxon>
    </lineage>
</organism>
<dbReference type="Proteomes" id="UP000037069">
    <property type="component" value="Unassembled WGS sequence"/>
</dbReference>
<dbReference type="AlphaFoldDB" id="A0A0L0C1G8"/>
<feature type="region of interest" description="Disordered" evidence="2">
    <location>
        <begin position="532"/>
        <end position="595"/>
    </location>
</feature>
<feature type="compositionally biased region" description="Polar residues" evidence="2">
    <location>
        <begin position="368"/>
        <end position="384"/>
    </location>
</feature>
<dbReference type="OMA" id="KINACAR"/>
<dbReference type="EMBL" id="JRES01001015">
    <property type="protein sequence ID" value="KNC26107.1"/>
    <property type="molecule type" value="Genomic_DNA"/>
</dbReference>
<comment type="caution">
    <text evidence="3">The sequence shown here is derived from an EMBL/GenBank/DDBJ whole genome shotgun (WGS) entry which is preliminary data.</text>
</comment>
<dbReference type="PANTHER" id="PTHR13594">
    <property type="entry name" value="CENTRIOLAR COILED-COIL PROTEIN OF 110 KDA"/>
    <property type="match status" value="1"/>
</dbReference>
<feature type="compositionally biased region" description="Low complexity" evidence="2">
    <location>
        <begin position="563"/>
        <end position="584"/>
    </location>
</feature>
<feature type="compositionally biased region" description="Low complexity" evidence="2">
    <location>
        <begin position="385"/>
        <end position="402"/>
    </location>
</feature>
<name>A0A0L0C1G8_LUCCU</name>
<feature type="compositionally biased region" description="Basic and acidic residues" evidence="2">
    <location>
        <begin position="826"/>
        <end position="836"/>
    </location>
</feature>
<evidence type="ECO:0008006" key="5">
    <source>
        <dbReference type="Google" id="ProtNLM"/>
    </source>
</evidence>
<feature type="compositionally biased region" description="Polar residues" evidence="2">
    <location>
        <begin position="675"/>
        <end position="689"/>
    </location>
</feature>
<evidence type="ECO:0000313" key="4">
    <source>
        <dbReference type="Proteomes" id="UP000037069"/>
    </source>
</evidence>
<dbReference type="GO" id="GO:0007099">
    <property type="term" value="P:centriole replication"/>
    <property type="evidence" value="ECO:0007669"/>
    <property type="project" value="InterPro"/>
</dbReference>
<evidence type="ECO:0000256" key="1">
    <source>
        <dbReference type="SAM" id="Coils"/>
    </source>
</evidence>
<keyword evidence="4" id="KW-1185">Reference proteome</keyword>
<proteinExistence type="predicted"/>
<feature type="compositionally biased region" description="Polar residues" evidence="2">
    <location>
        <begin position="404"/>
        <end position="415"/>
    </location>
</feature>
<feature type="region of interest" description="Disordered" evidence="2">
    <location>
        <begin position="780"/>
        <end position="799"/>
    </location>
</feature>
<feature type="region of interest" description="Disordered" evidence="2">
    <location>
        <begin position="804"/>
        <end position="848"/>
    </location>
</feature>
<dbReference type="GO" id="GO:0005814">
    <property type="term" value="C:centriole"/>
    <property type="evidence" value="ECO:0007669"/>
    <property type="project" value="InterPro"/>
</dbReference>
<dbReference type="PANTHER" id="PTHR13594:SF1">
    <property type="entry name" value="CENTRIOLAR COILED-COIL PROTEIN OF 110 KDA"/>
    <property type="match status" value="1"/>
</dbReference>
<dbReference type="Pfam" id="PF16025">
    <property type="entry name" value="CaM_bind"/>
    <property type="match status" value="1"/>
</dbReference>
<dbReference type="PROSITE" id="PS50096">
    <property type="entry name" value="IQ"/>
    <property type="match status" value="1"/>
</dbReference>
<dbReference type="STRING" id="7375.A0A0L0C1G8"/>
<sequence length="975" mass="109366">MEALMQNLQQQQLQLQQQYFYVDDLVNMENFENVGEPPLPPPRKYISIFHIDGEPILPPLMTTEKRRQMQKLKEKALKIEQRIRERKQRANGEINLINDEIKSESSRSSLHNAGGGNISQRSQDYYESKLKETKESMMLLQNLIKRQTGGIEETSKETVNTACNTTANFQRDDNQEKLQKLQKSEILIYDNSTNEVIQVPADKDKKLFDDQRKNIKETNINYELPKKPSHLLLAGVNSKGMTAIPSICLNPPTPLTVNRNMCETLSAAGSSESLIISEKPNNSLQEDYSSDESFSSMITQSDKRSTRRISKSNTKPERGVSAERKPLTPVKNVSAKIQQFEAISSDTNSPHTSPEKLYKSRKACLGTTTGTMSRSATSPSIKLTNSNRSSSSRSQSLAQDSDNSPENNLVRSSSFTLEGPSKALIDHMQQQKTITENKTAVKSPLNTTRSIARKPITSPLRAHRDTVESKAKKVQKVELKSSKLKTQQKVSQSKLAQAAVASISPYNTNALTHHTTNNLYKTKRSPYDIAKTSHTSLTQTLPKTSTTQMRKSNSTSNNLAQNKSSKTKITSQTSTPTTSTASNSARTPQNGNGSINQMDKLQKDKFMRLLAQQEEEHRKLQQSFEMQQKMLIEQLNREMASAQLKSPNNSYNSAIKRQEQPALSLQLQNQLNLTGFSSETGSKKPTTPSYDFKQPKTYAKQQTQQPSPSSISNNSSYVSMAKNDSLTTNAQHSSYGSHYTQTSQIIPLHNSLLNTIDHSNANTSLDISTLSTQTSPDTLCATPIIQNNPVTTTSSSSRRRLFTEMNDVDCERNNLTSRSIGSSTHSSEHRPDDSNRSPKSASTNHDSNRRPLADNCLILHAAATKINACARGFLVRRLFQTEQIQRIVQTIRDTLIFVLNLHIETMENPEESQTPANIKLKARLLQQLSSACRTLHLVFFQTSVRERMDIIARDRKRIKTKLLSMNRRRSPRIAG</sequence>
<reference evidence="3 4" key="1">
    <citation type="journal article" date="2015" name="Nat. Commun.">
        <title>Lucilia cuprina genome unlocks parasitic fly biology to underpin future interventions.</title>
        <authorList>
            <person name="Anstead C.A."/>
            <person name="Korhonen P.K."/>
            <person name="Young N.D."/>
            <person name="Hall R.S."/>
            <person name="Jex A.R."/>
            <person name="Murali S.C."/>
            <person name="Hughes D.S."/>
            <person name="Lee S.F."/>
            <person name="Perry T."/>
            <person name="Stroehlein A.J."/>
            <person name="Ansell B.R."/>
            <person name="Breugelmans B."/>
            <person name="Hofmann A."/>
            <person name="Qu J."/>
            <person name="Dugan S."/>
            <person name="Lee S.L."/>
            <person name="Chao H."/>
            <person name="Dinh H."/>
            <person name="Han Y."/>
            <person name="Doddapaneni H.V."/>
            <person name="Worley K.C."/>
            <person name="Muzny D.M."/>
            <person name="Ioannidis P."/>
            <person name="Waterhouse R.M."/>
            <person name="Zdobnov E.M."/>
            <person name="James P.J."/>
            <person name="Bagnall N.H."/>
            <person name="Kotze A.C."/>
            <person name="Gibbs R.A."/>
            <person name="Richards S."/>
            <person name="Batterham P."/>
            <person name="Gasser R.B."/>
        </authorList>
    </citation>
    <scope>NUCLEOTIDE SEQUENCE [LARGE SCALE GENOMIC DNA]</scope>
    <source>
        <strain evidence="3 4">LS</strain>
        <tissue evidence="3">Full body</tissue>
    </source>
</reference>
<feature type="region of interest" description="Disordered" evidence="2">
    <location>
        <begin position="283"/>
        <end position="333"/>
    </location>
</feature>
<feature type="compositionally biased region" description="Polar residues" evidence="2">
    <location>
        <begin position="532"/>
        <end position="562"/>
    </location>
</feature>
<dbReference type="OrthoDB" id="10028852at2759"/>
<protein>
    <recommendedName>
        <fullName evidence="5">Centriolar coiled-coil protein of 110 kDa</fullName>
    </recommendedName>
</protein>
<feature type="region of interest" description="Disordered" evidence="2">
    <location>
        <begin position="675"/>
        <end position="717"/>
    </location>
</feature>
<feature type="coiled-coil region" evidence="1">
    <location>
        <begin position="62"/>
        <end position="100"/>
    </location>
</feature>
<feature type="compositionally biased region" description="Polar residues" evidence="2">
    <location>
        <begin position="283"/>
        <end position="300"/>
    </location>
</feature>
<dbReference type="InterPro" id="IPR033207">
    <property type="entry name" value="CCP110"/>
</dbReference>
<accession>A0A0L0C1G8</accession>
<feature type="coiled-coil region" evidence="1">
    <location>
        <begin position="603"/>
        <end position="630"/>
    </location>
</feature>
<feature type="compositionally biased region" description="Polar residues" evidence="2">
    <location>
        <begin position="585"/>
        <end position="595"/>
    </location>
</feature>
<dbReference type="GO" id="GO:0032465">
    <property type="term" value="P:regulation of cytokinesis"/>
    <property type="evidence" value="ECO:0007669"/>
    <property type="project" value="InterPro"/>
</dbReference>
<dbReference type="GO" id="GO:1903723">
    <property type="term" value="P:negative regulation of centriole elongation"/>
    <property type="evidence" value="ECO:0007669"/>
    <property type="project" value="TreeGrafter"/>
</dbReference>
<evidence type="ECO:0000256" key="2">
    <source>
        <dbReference type="SAM" id="MobiDB-lite"/>
    </source>
</evidence>
<feature type="region of interest" description="Disordered" evidence="2">
    <location>
        <begin position="368"/>
        <end position="415"/>
    </location>
</feature>
<dbReference type="GO" id="GO:0032053">
    <property type="term" value="P:ciliary basal body organization"/>
    <property type="evidence" value="ECO:0007669"/>
    <property type="project" value="TreeGrafter"/>
</dbReference>
<evidence type="ECO:0000313" key="3">
    <source>
        <dbReference type="EMBL" id="KNC26107.1"/>
    </source>
</evidence>
<feature type="compositionally biased region" description="Low complexity" evidence="2">
    <location>
        <begin position="701"/>
        <end position="716"/>
    </location>
</feature>